<accession>A0A2N5NDM9</accession>
<proteinExistence type="predicted"/>
<evidence type="ECO:0000256" key="1">
    <source>
        <dbReference type="SAM" id="Phobius"/>
    </source>
</evidence>
<evidence type="ECO:0000313" key="3">
    <source>
        <dbReference type="Proteomes" id="UP000234789"/>
    </source>
</evidence>
<feature type="transmembrane region" description="Helical" evidence="1">
    <location>
        <begin position="104"/>
        <end position="122"/>
    </location>
</feature>
<feature type="transmembrane region" description="Helical" evidence="1">
    <location>
        <begin position="27"/>
        <end position="46"/>
    </location>
</feature>
<dbReference type="EMBL" id="NFEZ01000001">
    <property type="protein sequence ID" value="PLT48455.1"/>
    <property type="molecule type" value="Genomic_DNA"/>
</dbReference>
<protein>
    <submittedName>
        <fullName evidence="2">Conserved membrane protein</fullName>
    </submittedName>
</protein>
<gene>
    <name evidence="2" type="ORF">B8V81_0587</name>
</gene>
<dbReference type="RefSeq" id="WP_028599028.1">
    <property type="nucleotide sequence ID" value="NZ_BIMM01000023.1"/>
</dbReference>
<feature type="transmembrane region" description="Helical" evidence="1">
    <location>
        <begin position="197"/>
        <end position="217"/>
    </location>
</feature>
<keyword evidence="1" id="KW-0472">Membrane</keyword>
<dbReference type="OrthoDB" id="9781069at2"/>
<keyword evidence="1" id="KW-1133">Transmembrane helix</keyword>
<name>A0A2N5NDM9_9BACL</name>
<reference evidence="2 3" key="1">
    <citation type="submission" date="2017-05" db="EMBL/GenBank/DDBJ databases">
        <title>Functional genome analysis of Paenibacillus pasadenensis strain R16: insights on endophytic life style and antifungal activity.</title>
        <authorList>
            <person name="Passera A."/>
            <person name="Marcolungo L."/>
            <person name="Casati P."/>
            <person name="Brasca M."/>
            <person name="Quaglino F."/>
            <person name="Delledonne M."/>
        </authorList>
    </citation>
    <scope>NUCLEOTIDE SEQUENCE [LARGE SCALE GENOMIC DNA]</scope>
    <source>
        <strain evidence="2 3">R16</strain>
    </source>
</reference>
<dbReference type="Proteomes" id="UP000234789">
    <property type="component" value="Unassembled WGS sequence"/>
</dbReference>
<evidence type="ECO:0000313" key="2">
    <source>
        <dbReference type="EMBL" id="PLT48455.1"/>
    </source>
</evidence>
<keyword evidence="1" id="KW-0812">Transmembrane</keyword>
<feature type="transmembrane region" description="Helical" evidence="1">
    <location>
        <begin position="166"/>
        <end position="185"/>
    </location>
</feature>
<organism evidence="2 3">
    <name type="scientific">Paenibacillus pasadenensis</name>
    <dbReference type="NCBI Taxonomy" id="217090"/>
    <lineage>
        <taxon>Bacteria</taxon>
        <taxon>Bacillati</taxon>
        <taxon>Bacillota</taxon>
        <taxon>Bacilli</taxon>
        <taxon>Bacillales</taxon>
        <taxon>Paenibacillaceae</taxon>
        <taxon>Paenibacillus</taxon>
    </lineage>
</organism>
<sequence>MQLLAIVTMLIDHVGLIFFPDSPGWRIVGRIAFPIYAYFITVGYRMTSSRPKYLLRLAMLAVIAQVPYMLAFDTTHYNVIFTLLASALVLLAIDGLLASGLPRAVRWLAIVPLTLAAALFMTELPFDYNAYGLLLILIYRYSDKGRTVLLHLLLNALYYVLSGPDWGIQMFSLVPTLLLVYGAELRAELNRVRVPRWLWRAFYPAHLAALAAAEFFLRSR</sequence>
<feature type="transmembrane region" description="Helical" evidence="1">
    <location>
        <begin position="53"/>
        <end position="71"/>
    </location>
</feature>
<comment type="caution">
    <text evidence="2">The sequence shown here is derived from an EMBL/GenBank/DDBJ whole genome shotgun (WGS) entry which is preliminary data.</text>
</comment>
<dbReference type="AlphaFoldDB" id="A0A2N5NDM9"/>
<dbReference type="InterPro" id="IPR008875">
    <property type="entry name" value="TraX"/>
</dbReference>
<feature type="transmembrane region" description="Helical" evidence="1">
    <location>
        <begin position="77"/>
        <end position="97"/>
    </location>
</feature>
<keyword evidence="3" id="KW-1185">Reference proteome</keyword>
<dbReference type="Pfam" id="PF05857">
    <property type="entry name" value="TraX"/>
    <property type="match status" value="1"/>
</dbReference>